<evidence type="ECO:0000313" key="3">
    <source>
        <dbReference type="Proteomes" id="UP001054945"/>
    </source>
</evidence>
<keyword evidence="3" id="KW-1185">Reference proteome</keyword>
<dbReference type="AlphaFoldDB" id="A0AAV4S9V8"/>
<organism evidence="2 3">
    <name type="scientific">Caerostris extrusa</name>
    <name type="common">Bark spider</name>
    <name type="synonym">Caerostris bankana</name>
    <dbReference type="NCBI Taxonomy" id="172846"/>
    <lineage>
        <taxon>Eukaryota</taxon>
        <taxon>Metazoa</taxon>
        <taxon>Ecdysozoa</taxon>
        <taxon>Arthropoda</taxon>
        <taxon>Chelicerata</taxon>
        <taxon>Arachnida</taxon>
        <taxon>Araneae</taxon>
        <taxon>Araneomorphae</taxon>
        <taxon>Entelegynae</taxon>
        <taxon>Araneoidea</taxon>
        <taxon>Araneidae</taxon>
        <taxon>Caerostris</taxon>
    </lineage>
</organism>
<accession>A0AAV4S9V8</accession>
<comment type="caution">
    <text evidence="2">The sequence shown here is derived from an EMBL/GenBank/DDBJ whole genome shotgun (WGS) entry which is preliminary data.</text>
</comment>
<evidence type="ECO:0000313" key="2">
    <source>
        <dbReference type="EMBL" id="GIY29582.1"/>
    </source>
</evidence>
<protein>
    <submittedName>
        <fullName evidence="2">Uncharacterized protein</fullName>
    </submittedName>
</protein>
<name>A0AAV4S9V8_CAEEX</name>
<feature type="compositionally biased region" description="Basic and acidic residues" evidence="1">
    <location>
        <begin position="8"/>
        <end position="29"/>
    </location>
</feature>
<gene>
    <name evidence="2" type="ORF">CEXT_312941</name>
</gene>
<feature type="region of interest" description="Disordered" evidence="1">
    <location>
        <begin position="1"/>
        <end position="32"/>
    </location>
</feature>
<proteinExistence type="predicted"/>
<dbReference type="Proteomes" id="UP001054945">
    <property type="component" value="Unassembled WGS sequence"/>
</dbReference>
<sequence>MSDIEPLSGHHDGRLATRVPDRVKPRRPSEISAAEHWARSGPFVPRASRSDMFVMAMLYSRPKQHSTKPLDLFFKSFSDQFDPTATRKHFLPRAKRASSGGHLPLVFGHSSAVRDIGLCFRYPGRCRKQHHRSGHGSSSGNWLGEVQFQVSPDLQNRGVNDFQN</sequence>
<reference evidence="2 3" key="1">
    <citation type="submission" date="2021-06" db="EMBL/GenBank/DDBJ databases">
        <title>Caerostris extrusa draft genome.</title>
        <authorList>
            <person name="Kono N."/>
            <person name="Arakawa K."/>
        </authorList>
    </citation>
    <scope>NUCLEOTIDE SEQUENCE [LARGE SCALE GENOMIC DNA]</scope>
</reference>
<dbReference type="EMBL" id="BPLR01009091">
    <property type="protein sequence ID" value="GIY29582.1"/>
    <property type="molecule type" value="Genomic_DNA"/>
</dbReference>
<evidence type="ECO:0000256" key="1">
    <source>
        <dbReference type="SAM" id="MobiDB-lite"/>
    </source>
</evidence>